<feature type="domain" description="DUF4268" evidence="1">
    <location>
        <begin position="200"/>
        <end position="303"/>
    </location>
</feature>
<sequence>MTEQVIGRPVRLSAREIWAGGTRELISWFADHPVALGDVLDLSLTTLAQPTKDVARAADLIGEDVDGRLVVIEVSLSRSNNSGLGRLMSHVSALGAETAVWVADDFAAEHIGAFAWLNRSGVARFYLVQIQAFRAPSGAVSHVLTRVLGPSRLVQAAEQERRSIVERSELRRAFFDQLNSREGGTASATRGESSVIHQLTRLAGVTYNFVVEDYQSGAEVRIAGSGERQEYASAIFERLVAQRDEIEAALAPDALLWESLGPGHFRIALMIPGGFASAETDWDEIQLQLVEAMGRLRRAFKHVLRSLAKSQSQTRAPTALQRQSRQSN</sequence>
<keyword evidence="3" id="KW-1185">Reference proteome</keyword>
<accession>A0ABV3Y341</accession>
<evidence type="ECO:0000259" key="1">
    <source>
        <dbReference type="Pfam" id="PF14088"/>
    </source>
</evidence>
<dbReference type="InterPro" id="IPR025364">
    <property type="entry name" value="DUF4268"/>
</dbReference>
<evidence type="ECO:0000313" key="2">
    <source>
        <dbReference type="EMBL" id="MEX6429820.1"/>
    </source>
</evidence>
<evidence type="ECO:0000313" key="3">
    <source>
        <dbReference type="Proteomes" id="UP001560267"/>
    </source>
</evidence>
<organism evidence="2 3">
    <name type="scientific">Ferrimicrobium acidiphilum</name>
    <dbReference type="NCBI Taxonomy" id="121039"/>
    <lineage>
        <taxon>Bacteria</taxon>
        <taxon>Bacillati</taxon>
        <taxon>Actinomycetota</taxon>
        <taxon>Acidimicrobiia</taxon>
        <taxon>Acidimicrobiales</taxon>
        <taxon>Acidimicrobiaceae</taxon>
        <taxon>Ferrimicrobium</taxon>
    </lineage>
</organism>
<name>A0ABV3Y341_9ACTN</name>
<dbReference type="Pfam" id="PF14088">
    <property type="entry name" value="DUF4268"/>
    <property type="match status" value="1"/>
</dbReference>
<dbReference type="Proteomes" id="UP001560267">
    <property type="component" value="Unassembled WGS sequence"/>
</dbReference>
<reference evidence="2 3" key="1">
    <citation type="submission" date="2024-07" db="EMBL/GenBank/DDBJ databases">
        <title>Draft Genome Sequence of Ferrimicrobium acidiphilum Strain YE2023, Isolated from a Pulp of Bioleach Reactor.</title>
        <authorList>
            <person name="Elkina Y.A."/>
            <person name="Bulaeva A.G."/>
            <person name="Beletsky A.V."/>
            <person name="Mardanov A.V."/>
        </authorList>
    </citation>
    <scope>NUCLEOTIDE SEQUENCE [LARGE SCALE GENOMIC DNA]</scope>
    <source>
        <strain evidence="2 3">YE2023</strain>
    </source>
</reference>
<proteinExistence type="predicted"/>
<dbReference type="EMBL" id="JBFSHR010000026">
    <property type="protein sequence ID" value="MEX6429820.1"/>
    <property type="molecule type" value="Genomic_DNA"/>
</dbReference>
<dbReference type="RefSeq" id="WP_298382388.1">
    <property type="nucleotide sequence ID" value="NZ_JBFSHR010000026.1"/>
</dbReference>
<gene>
    <name evidence="2" type="ORF">AB6A68_08220</name>
</gene>
<protein>
    <submittedName>
        <fullName evidence="2">DUF4268 domain-containing protein</fullName>
    </submittedName>
</protein>
<comment type="caution">
    <text evidence="2">The sequence shown here is derived from an EMBL/GenBank/DDBJ whole genome shotgun (WGS) entry which is preliminary data.</text>
</comment>